<gene>
    <name evidence="2" type="ORF">TRAPUB_1072</name>
</gene>
<evidence type="ECO:0008006" key="4">
    <source>
        <dbReference type="Google" id="ProtNLM"/>
    </source>
</evidence>
<dbReference type="Proteomes" id="UP000184267">
    <property type="component" value="Unassembled WGS sequence"/>
</dbReference>
<dbReference type="OrthoDB" id="2752795at2759"/>
<sequence length="135" mass="13437">MQFKTATLLAIAAVAVQAAPDGFQTVTLPSGTTTLVIPTGTVSIDVVESFLNAHSAAYETLVGTQSLLQAEASLATAEAQEAIGTATQLTVVVATVNSTPIVKVSSIGGNQEITIATGTAGATTIFGGEVFTAAP</sequence>
<accession>A0A1M2VKC1</accession>
<protein>
    <recommendedName>
        <fullName evidence="4">FAS1 domain-containing protein</fullName>
    </recommendedName>
</protein>
<name>A0A1M2VKC1_TRAPU</name>
<dbReference type="EMBL" id="MNAD01001093">
    <property type="protein sequence ID" value="OJT08018.1"/>
    <property type="molecule type" value="Genomic_DNA"/>
</dbReference>
<feature type="signal peptide" evidence="1">
    <location>
        <begin position="1"/>
        <end position="18"/>
    </location>
</feature>
<keyword evidence="3" id="KW-1185">Reference proteome</keyword>
<dbReference type="AlphaFoldDB" id="A0A1M2VKC1"/>
<feature type="chain" id="PRO_5012702310" description="FAS1 domain-containing protein" evidence="1">
    <location>
        <begin position="19"/>
        <end position="135"/>
    </location>
</feature>
<proteinExistence type="predicted"/>
<evidence type="ECO:0000313" key="3">
    <source>
        <dbReference type="Proteomes" id="UP000184267"/>
    </source>
</evidence>
<evidence type="ECO:0000256" key="1">
    <source>
        <dbReference type="SAM" id="SignalP"/>
    </source>
</evidence>
<feature type="non-terminal residue" evidence="2">
    <location>
        <position position="135"/>
    </location>
</feature>
<comment type="caution">
    <text evidence="2">The sequence shown here is derived from an EMBL/GenBank/DDBJ whole genome shotgun (WGS) entry which is preliminary data.</text>
</comment>
<evidence type="ECO:0000313" key="2">
    <source>
        <dbReference type="EMBL" id="OJT08018.1"/>
    </source>
</evidence>
<dbReference type="OMA" id="SIPRAMW"/>
<reference evidence="2 3" key="1">
    <citation type="submission" date="2016-10" db="EMBL/GenBank/DDBJ databases">
        <title>Genome sequence of the basidiomycete white-rot fungus Trametes pubescens.</title>
        <authorList>
            <person name="Makela M.R."/>
            <person name="Granchi Z."/>
            <person name="Peng M."/>
            <person name="De Vries R.P."/>
            <person name="Grigoriev I."/>
            <person name="Riley R."/>
            <person name="Hilden K."/>
        </authorList>
    </citation>
    <scope>NUCLEOTIDE SEQUENCE [LARGE SCALE GENOMIC DNA]</scope>
    <source>
        <strain evidence="2 3">FBCC735</strain>
    </source>
</reference>
<organism evidence="2 3">
    <name type="scientific">Trametes pubescens</name>
    <name type="common">White-rot fungus</name>
    <dbReference type="NCBI Taxonomy" id="154538"/>
    <lineage>
        <taxon>Eukaryota</taxon>
        <taxon>Fungi</taxon>
        <taxon>Dikarya</taxon>
        <taxon>Basidiomycota</taxon>
        <taxon>Agaricomycotina</taxon>
        <taxon>Agaricomycetes</taxon>
        <taxon>Polyporales</taxon>
        <taxon>Polyporaceae</taxon>
        <taxon>Trametes</taxon>
    </lineage>
</organism>
<keyword evidence="1" id="KW-0732">Signal</keyword>